<feature type="transmembrane region" description="Helical" evidence="7">
    <location>
        <begin position="30"/>
        <end position="50"/>
    </location>
</feature>
<evidence type="ECO:0000256" key="1">
    <source>
        <dbReference type="ARBA" id="ARBA00004651"/>
    </source>
</evidence>
<comment type="subcellular location">
    <subcellularLocation>
        <location evidence="1">Cell membrane</location>
        <topology evidence="1">Multi-pass membrane protein</topology>
    </subcellularLocation>
</comment>
<evidence type="ECO:0000256" key="2">
    <source>
        <dbReference type="ARBA" id="ARBA00006448"/>
    </source>
</evidence>
<dbReference type="Pfam" id="PF04239">
    <property type="entry name" value="DUF421"/>
    <property type="match status" value="1"/>
</dbReference>
<dbReference type="Proteomes" id="UP000053557">
    <property type="component" value="Unassembled WGS sequence"/>
</dbReference>
<evidence type="ECO:0000256" key="3">
    <source>
        <dbReference type="ARBA" id="ARBA00022475"/>
    </source>
</evidence>
<keyword evidence="10" id="KW-1185">Reference proteome</keyword>
<evidence type="ECO:0000313" key="9">
    <source>
        <dbReference type="EMBL" id="KUO94886.1"/>
    </source>
</evidence>
<evidence type="ECO:0000256" key="4">
    <source>
        <dbReference type="ARBA" id="ARBA00022692"/>
    </source>
</evidence>
<feature type="transmembrane region" description="Helical" evidence="7">
    <location>
        <begin position="6"/>
        <end position="23"/>
    </location>
</feature>
<evidence type="ECO:0000256" key="5">
    <source>
        <dbReference type="ARBA" id="ARBA00022989"/>
    </source>
</evidence>
<evidence type="ECO:0000259" key="8">
    <source>
        <dbReference type="Pfam" id="PF04239"/>
    </source>
</evidence>
<keyword evidence="3" id="KW-1003">Cell membrane</keyword>
<dbReference type="InterPro" id="IPR023090">
    <property type="entry name" value="UPF0702_alpha/beta_dom_sf"/>
</dbReference>
<dbReference type="GO" id="GO:0005886">
    <property type="term" value="C:plasma membrane"/>
    <property type="evidence" value="ECO:0007669"/>
    <property type="project" value="UniProtKB-SubCell"/>
</dbReference>
<proteinExistence type="inferred from homology"/>
<sequence length="233" mass="26699">MLHLLVRTLFTYFMVLLSLRMMGKREIGKLSIFDLVVSIIIAEVSAMALQDLRLPIWHGALIIMYLVAFQIGMSFLSMRNRKIHDLIEGRPTVLVANGEINDKEMRRTRYNMNDLLMQLREKNIANVADVEFAILETSGKLSVFEKAEKMPASAQDMGVRVAKTKMPVSLIVDGHLDHDKLEQIGKTRKWLLKELHELGVKKVEHVFYASWDGVKLHVDRMDDLQKPGDDTLL</sequence>
<name>A0A101XP82_9BACL</name>
<comment type="caution">
    <text evidence="9">The sequence shown here is derived from an EMBL/GenBank/DDBJ whole genome shotgun (WGS) entry which is preliminary data.</text>
</comment>
<gene>
    <name evidence="9" type="ORF">ATW55_10535</name>
</gene>
<evidence type="ECO:0000313" key="10">
    <source>
        <dbReference type="Proteomes" id="UP000053557"/>
    </source>
</evidence>
<keyword evidence="4 7" id="KW-0812">Transmembrane</keyword>
<protein>
    <recommendedName>
        <fullName evidence="8">YetF C-terminal domain-containing protein</fullName>
    </recommendedName>
</protein>
<dbReference type="PANTHER" id="PTHR34582">
    <property type="entry name" value="UPF0702 TRANSMEMBRANE PROTEIN YCAP"/>
    <property type="match status" value="1"/>
</dbReference>
<dbReference type="PANTHER" id="PTHR34582:SF6">
    <property type="entry name" value="UPF0702 TRANSMEMBRANE PROTEIN YCAP"/>
    <property type="match status" value="1"/>
</dbReference>
<dbReference type="AlphaFoldDB" id="A0A101XP82"/>
<evidence type="ECO:0000256" key="7">
    <source>
        <dbReference type="SAM" id="Phobius"/>
    </source>
</evidence>
<accession>A0A101XP82</accession>
<dbReference type="Gene3D" id="3.30.240.20">
    <property type="entry name" value="bsu07140 like domains"/>
    <property type="match status" value="2"/>
</dbReference>
<dbReference type="InterPro" id="IPR007353">
    <property type="entry name" value="DUF421"/>
</dbReference>
<comment type="similarity">
    <text evidence="2">Belongs to the UPF0702 family.</text>
</comment>
<keyword evidence="6 7" id="KW-0472">Membrane</keyword>
<dbReference type="EMBL" id="LPVJ01000070">
    <property type="protein sequence ID" value="KUO94886.1"/>
    <property type="molecule type" value="Genomic_DNA"/>
</dbReference>
<keyword evidence="5 7" id="KW-1133">Transmembrane helix</keyword>
<reference evidence="9 10" key="1">
    <citation type="submission" date="2015-12" db="EMBL/GenBank/DDBJ databases">
        <title>Draft genome sequence of Acidibacillus ferrooxidans ITV001, isolated from a chalcopyrite acid mine drainage site in Brazil.</title>
        <authorList>
            <person name="Dall'Agnol H."/>
            <person name="Nancucheo I."/>
            <person name="Johnson B."/>
            <person name="Oliveira R."/>
            <person name="Leite L."/>
            <person name="Pylro V."/>
            <person name="Nunes G.L."/>
            <person name="Tzotzos G."/>
            <person name="Fernandes G.R."/>
            <person name="Dutra J."/>
            <person name="Orellana S.C."/>
            <person name="Oliveira G."/>
        </authorList>
    </citation>
    <scope>NUCLEOTIDE SEQUENCE [LARGE SCALE GENOMIC DNA]</scope>
    <source>
        <strain evidence="10">ITV01</strain>
    </source>
</reference>
<feature type="transmembrane region" description="Helical" evidence="7">
    <location>
        <begin position="56"/>
        <end position="76"/>
    </location>
</feature>
<feature type="domain" description="YetF C-terminal" evidence="8">
    <location>
        <begin position="79"/>
        <end position="212"/>
    </location>
</feature>
<dbReference type="OrthoDB" id="9778331at2"/>
<organism evidence="9 10">
    <name type="scientific">Ferroacidibacillus organovorans</name>
    <dbReference type="NCBI Taxonomy" id="1765683"/>
    <lineage>
        <taxon>Bacteria</taxon>
        <taxon>Bacillati</taxon>
        <taxon>Bacillota</taxon>
        <taxon>Bacilli</taxon>
        <taxon>Bacillales</taxon>
        <taxon>Alicyclobacillaceae</taxon>
        <taxon>Ferroacidibacillus</taxon>
    </lineage>
</organism>
<evidence type="ECO:0000256" key="6">
    <source>
        <dbReference type="ARBA" id="ARBA00023136"/>
    </source>
</evidence>